<dbReference type="InterPro" id="IPR051049">
    <property type="entry name" value="Dienelactone_hydrolase-like"/>
</dbReference>
<dbReference type="EMBL" id="CAIIXF020000002">
    <property type="protein sequence ID" value="CAH1777927.1"/>
    <property type="molecule type" value="Genomic_DNA"/>
</dbReference>
<evidence type="ECO:0000256" key="1">
    <source>
        <dbReference type="SAM" id="MobiDB-lite"/>
    </source>
</evidence>
<evidence type="ECO:0000313" key="2">
    <source>
        <dbReference type="EMBL" id="CAH1777927.1"/>
    </source>
</evidence>
<protein>
    <submittedName>
        <fullName evidence="2">Uncharacterized protein</fullName>
    </submittedName>
</protein>
<organism evidence="2 3">
    <name type="scientific">Owenia fusiformis</name>
    <name type="common">Polychaete worm</name>
    <dbReference type="NCBI Taxonomy" id="6347"/>
    <lineage>
        <taxon>Eukaryota</taxon>
        <taxon>Metazoa</taxon>
        <taxon>Spiralia</taxon>
        <taxon>Lophotrochozoa</taxon>
        <taxon>Annelida</taxon>
        <taxon>Polychaeta</taxon>
        <taxon>Sedentaria</taxon>
        <taxon>Canalipalpata</taxon>
        <taxon>Sabellida</taxon>
        <taxon>Oweniida</taxon>
        <taxon>Oweniidae</taxon>
        <taxon>Owenia</taxon>
    </lineage>
</organism>
<feature type="compositionally biased region" description="Polar residues" evidence="1">
    <location>
        <begin position="1"/>
        <end position="13"/>
    </location>
</feature>
<dbReference type="PANTHER" id="PTHR46623:SF6">
    <property type="entry name" value="ALPHA_BETA-HYDROLASES SUPERFAMILY PROTEIN"/>
    <property type="match status" value="1"/>
</dbReference>
<dbReference type="OrthoDB" id="17560at2759"/>
<dbReference type="SUPFAM" id="SSF53474">
    <property type="entry name" value="alpha/beta-Hydrolases"/>
    <property type="match status" value="1"/>
</dbReference>
<feature type="region of interest" description="Disordered" evidence="1">
    <location>
        <begin position="1"/>
        <end position="23"/>
    </location>
</feature>
<dbReference type="InterPro" id="IPR029058">
    <property type="entry name" value="AB_hydrolase_fold"/>
</dbReference>
<dbReference type="Proteomes" id="UP000749559">
    <property type="component" value="Unassembled WGS sequence"/>
</dbReference>
<dbReference type="Pfam" id="PF01738">
    <property type="entry name" value="DLH"/>
    <property type="match status" value="1"/>
</dbReference>
<dbReference type="AlphaFoldDB" id="A0A8J1TIB9"/>
<dbReference type="InterPro" id="IPR002925">
    <property type="entry name" value="Dienelactn_hydro"/>
</dbReference>
<reference evidence="2" key="1">
    <citation type="submission" date="2022-03" db="EMBL/GenBank/DDBJ databases">
        <authorList>
            <person name="Martin C."/>
        </authorList>
    </citation>
    <scope>NUCLEOTIDE SEQUENCE</scope>
</reference>
<dbReference type="Gene3D" id="3.40.50.1820">
    <property type="entry name" value="alpha/beta hydrolase"/>
    <property type="match status" value="1"/>
</dbReference>
<dbReference type="PANTHER" id="PTHR46623">
    <property type="entry name" value="CARBOXYMETHYLENEBUTENOLIDASE-RELATED"/>
    <property type="match status" value="1"/>
</dbReference>
<keyword evidence="3" id="KW-1185">Reference proteome</keyword>
<gene>
    <name evidence="2" type="ORF">OFUS_LOCUS4912</name>
</gene>
<dbReference type="GO" id="GO:0016787">
    <property type="term" value="F:hydrolase activity"/>
    <property type="evidence" value="ECO:0007669"/>
    <property type="project" value="InterPro"/>
</dbReference>
<evidence type="ECO:0000313" key="3">
    <source>
        <dbReference type="Proteomes" id="UP000749559"/>
    </source>
</evidence>
<accession>A0A8J1TIB9</accession>
<name>A0A8J1TIB9_OWEFU</name>
<sequence length="228" mass="24700">MESKTMISFSSENSKGDCPGSLSGDITKSRKGLIVLQEWWGMNEQIRNQALDLATKRNFITLVPDLYRGKCSDDREEAGHLMAGLDWMGAVKDIQGAAKYLISKGCAKVGVTGFCMGGALSLAAAALVPEISASAPFYGIPSPDLCDVTKITIPVQGHFAELDNLVGFSSPKDAQELKRKCDAANVPLTLYIYEGVDHGFNHVGGPNYNEEFSTLALKRMSDFMSEHL</sequence>
<comment type="caution">
    <text evidence="2">The sequence shown here is derived from an EMBL/GenBank/DDBJ whole genome shotgun (WGS) entry which is preliminary data.</text>
</comment>
<proteinExistence type="predicted"/>